<feature type="transmembrane region" description="Helical" evidence="8">
    <location>
        <begin position="32"/>
        <end position="53"/>
    </location>
</feature>
<feature type="transmembrane region" description="Helical" evidence="8">
    <location>
        <begin position="120"/>
        <end position="138"/>
    </location>
</feature>
<dbReference type="SUPFAM" id="SSF116726">
    <property type="entry name" value="TrkA C-terminal domain-like"/>
    <property type="match status" value="2"/>
</dbReference>
<feature type="transmembrane region" description="Helical" evidence="8">
    <location>
        <begin position="222"/>
        <end position="239"/>
    </location>
</feature>
<dbReference type="Pfam" id="PF02080">
    <property type="entry name" value="TrkA_C"/>
    <property type="match status" value="2"/>
</dbReference>
<feature type="transmembrane region" description="Helical" evidence="8">
    <location>
        <begin position="427"/>
        <end position="445"/>
    </location>
</feature>
<sequence>MIHLAPLIKDLALILIAAAVTTLIFKRLRQPLVLGYIVAGLLVGQHVSLVPTVSDEKNIHVWSEIGVIFLLFSLGLEFSFKKLIKVGGAASISAIVEVIFMLALGYLLGQIMGWSPMDSIFLGGIISISSTTIIIRAFEELGVKGLKFAGLVFGILVVEDLVAIVLLVLLSTLAVSRQFEGGAMLISVVKLVFFLIAWFVTGIFFIPTLLRMTRKFMNEETLLVTSVGLCLLMVVLATQVGFSPALGAFIMGSILAETTQAEKIEHLVKPVKELFGAVFFISVGMLINPAMLVKYAVPVLIITVVTLLGKTLSTGLGALLSGQPLKTSVQAGMSLAQIGEFSFIIAQLGLTLNVTSEFLYPVAVAVSAVTTFTTPYMIKLSGPVYEKLADIMPHRWKTAINRYSAAAQTISVVSDWKILLRSYFTNIIIYTVVLLAIILLSSYYLLPMSGVYNWGRIASAVVTFLLLMPFLWALGFRNISSAESNRIWEQKKYRGPLMLLRLARIVIAVFLLGFFFDRFFSYSVALAVTAIMILLILLFRHKIGDFYTTIEERFFSNFNARETKVGNINKSVLAPWDAHLAVSEIKPLSPVVGSTLEELQLRENYGINIALINRSGIKMYAPDKFARLFPGDVVTAIGTDEQLQKFNDYLEPTNTAVAVPVHDGDPIALKQFLVGEKSPLEGKTIREAGIRERTSGIVLGIERKGQRLLNPASLTVLQAGDIVWIAGSGGRLYAWLKEINTREDGAKQGKRS</sequence>
<dbReference type="GO" id="GO:0006813">
    <property type="term" value="P:potassium ion transport"/>
    <property type="evidence" value="ECO:0007669"/>
    <property type="project" value="UniProtKB-KW"/>
</dbReference>
<feature type="transmembrane region" description="Helical" evidence="8">
    <location>
        <begin position="457"/>
        <end position="476"/>
    </location>
</feature>
<accession>A0A3E1NUU2</accession>
<name>A0A3E1NUU2_9BACT</name>
<keyword evidence="6 8" id="KW-1133">Transmembrane helix</keyword>
<dbReference type="InterPro" id="IPR038770">
    <property type="entry name" value="Na+/solute_symporter_sf"/>
</dbReference>
<comment type="caution">
    <text evidence="10">The sequence shown here is derived from an EMBL/GenBank/DDBJ whole genome shotgun (WGS) entry which is preliminary data.</text>
</comment>
<feature type="transmembrane region" description="Helical" evidence="8">
    <location>
        <begin position="522"/>
        <end position="539"/>
    </location>
</feature>
<keyword evidence="4" id="KW-0630">Potassium</keyword>
<keyword evidence="3" id="KW-0813">Transport</keyword>
<feature type="transmembrane region" description="Helical" evidence="8">
    <location>
        <begin position="150"/>
        <end position="171"/>
    </location>
</feature>
<keyword evidence="4" id="KW-0406">Ion transport</keyword>
<evidence type="ECO:0000313" key="10">
    <source>
        <dbReference type="EMBL" id="RFM31676.1"/>
    </source>
</evidence>
<comment type="similarity">
    <text evidence="2">Belongs to the monovalent cation:proton antiporter 2 (CPA2) transporter (TC 2.A.37) family.</text>
</comment>
<reference evidence="10 11" key="1">
    <citation type="submission" date="2018-08" db="EMBL/GenBank/DDBJ databases">
        <title>Chitinophaga sp. K20C18050901, a novel bacterium isolated from forest soil.</title>
        <authorList>
            <person name="Wang C."/>
        </authorList>
    </citation>
    <scope>NUCLEOTIDE SEQUENCE [LARGE SCALE GENOMIC DNA]</scope>
    <source>
        <strain evidence="10 11">K20C18050901</strain>
    </source>
</reference>
<evidence type="ECO:0000256" key="6">
    <source>
        <dbReference type="ARBA" id="ARBA00022989"/>
    </source>
</evidence>
<evidence type="ECO:0000259" key="9">
    <source>
        <dbReference type="PROSITE" id="PS51202"/>
    </source>
</evidence>
<evidence type="ECO:0000256" key="1">
    <source>
        <dbReference type="ARBA" id="ARBA00004141"/>
    </source>
</evidence>
<feature type="transmembrane region" description="Helical" evidence="8">
    <location>
        <begin position="299"/>
        <end position="320"/>
    </location>
</feature>
<keyword evidence="11" id="KW-1185">Reference proteome</keyword>
<evidence type="ECO:0000256" key="4">
    <source>
        <dbReference type="ARBA" id="ARBA00022538"/>
    </source>
</evidence>
<gene>
    <name evidence="10" type="ORF">DXN04_28620</name>
</gene>
<dbReference type="EMBL" id="QTJV01000013">
    <property type="protein sequence ID" value="RFM31676.1"/>
    <property type="molecule type" value="Genomic_DNA"/>
</dbReference>
<feature type="transmembrane region" description="Helical" evidence="8">
    <location>
        <begin position="191"/>
        <end position="210"/>
    </location>
</feature>
<dbReference type="InterPro" id="IPR006153">
    <property type="entry name" value="Cation/H_exchanger_TM"/>
</dbReference>
<evidence type="ECO:0000256" key="3">
    <source>
        <dbReference type="ARBA" id="ARBA00022448"/>
    </source>
</evidence>
<protein>
    <submittedName>
        <fullName evidence="10">Sodium:proton antiporter</fullName>
    </submittedName>
</protein>
<feature type="transmembrane region" description="Helical" evidence="8">
    <location>
        <begin position="6"/>
        <end position="25"/>
    </location>
</feature>
<dbReference type="InterPro" id="IPR036721">
    <property type="entry name" value="RCK_C_sf"/>
</dbReference>
<dbReference type="RefSeq" id="WP_116856831.1">
    <property type="nucleotide sequence ID" value="NZ_QTJV01000013.1"/>
</dbReference>
<feature type="transmembrane region" description="Helical" evidence="8">
    <location>
        <begin position="88"/>
        <end position="108"/>
    </location>
</feature>
<dbReference type="OrthoDB" id="9781411at2"/>
<dbReference type="Pfam" id="PF00999">
    <property type="entry name" value="Na_H_Exchanger"/>
    <property type="match status" value="1"/>
</dbReference>
<feature type="transmembrane region" description="Helical" evidence="8">
    <location>
        <begin position="274"/>
        <end position="293"/>
    </location>
</feature>
<dbReference type="Proteomes" id="UP000261174">
    <property type="component" value="Unassembled WGS sequence"/>
</dbReference>
<evidence type="ECO:0000256" key="2">
    <source>
        <dbReference type="ARBA" id="ARBA00005551"/>
    </source>
</evidence>
<dbReference type="PROSITE" id="PS51202">
    <property type="entry name" value="RCK_C"/>
    <property type="match status" value="2"/>
</dbReference>
<feature type="transmembrane region" description="Helical" evidence="8">
    <location>
        <begin position="497"/>
        <end position="516"/>
    </location>
</feature>
<dbReference type="GO" id="GO:0008324">
    <property type="term" value="F:monoatomic cation transmembrane transporter activity"/>
    <property type="evidence" value="ECO:0007669"/>
    <property type="project" value="InterPro"/>
</dbReference>
<evidence type="ECO:0000256" key="7">
    <source>
        <dbReference type="ARBA" id="ARBA00023136"/>
    </source>
</evidence>
<keyword evidence="4" id="KW-0633">Potassium transport</keyword>
<dbReference type="AlphaFoldDB" id="A0A3E1NUU2"/>
<feature type="transmembrane region" description="Helical" evidence="8">
    <location>
        <begin position="59"/>
        <end position="76"/>
    </location>
</feature>
<dbReference type="GO" id="GO:1902600">
    <property type="term" value="P:proton transmembrane transport"/>
    <property type="evidence" value="ECO:0007669"/>
    <property type="project" value="InterPro"/>
</dbReference>
<keyword evidence="5 8" id="KW-0812">Transmembrane</keyword>
<dbReference type="InterPro" id="IPR006037">
    <property type="entry name" value="RCK_C"/>
</dbReference>
<dbReference type="PANTHER" id="PTHR42751:SF3">
    <property type="entry name" value="SODIUM_GLUTAMATE SYMPORTER"/>
    <property type="match status" value="1"/>
</dbReference>
<dbReference type="Gene3D" id="1.20.1530.20">
    <property type="match status" value="1"/>
</dbReference>
<dbReference type="GO" id="GO:0015297">
    <property type="term" value="F:antiporter activity"/>
    <property type="evidence" value="ECO:0007669"/>
    <property type="project" value="InterPro"/>
</dbReference>
<keyword evidence="7 8" id="KW-0472">Membrane</keyword>
<evidence type="ECO:0000256" key="5">
    <source>
        <dbReference type="ARBA" id="ARBA00022692"/>
    </source>
</evidence>
<feature type="domain" description="RCK C-terminal" evidence="9">
    <location>
        <begin position="568"/>
        <end position="652"/>
    </location>
</feature>
<dbReference type="GO" id="GO:0016020">
    <property type="term" value="C:membrane"/>
    <property type="evidence" value="ECO:0007669"/>
    <property type="project" value="UniProtKB-SubCell"/>
</dbReference>
<evidence type="ECO:0000313" key="11">
    <source>
        <dbReference type="Proteomes" id="UP000261174"/>
    </source>
</evidence>
<dbReference type="Gene3D" id="3.30.70.1450">
    <property type="entry name" value="Regulator of K+ conductance, C-terminal domain"/>
    <property type="match status" value="2"/>
</dbReference>
<comment type="subcellular location">
    <subcellularLocation>
        <location evidence="1">Membrane</location>
        <topology evidence="1">Multi-pass membrane protein</topology>
    </subcellularLocation>
</comment>
<proteinExistence type="inferred from homology"/>
<organism evidence="10 11">
    <name type="scientific">Chitinophaga silvisoli</name>
    <dbReference type="NCBI Taxonomy" id="2291814"/>
    <lineage>
        <taxon>Bacteria</taxon>
        <taxon>Pseudomonadati</taxon>
        <taxon>Bacteroidota</taxon>
        <taxon>Chitinophagia</taxon>
        <taxon>Chitinophagales</taxon>
        <taxon>Chitinophagaceae</taxon>
        <taxon>Chitinophaga</taxon>
    </lineage>
</organism>
<evidence type="ECO:0000256" key="8">
    <source>
        <dbReference type="SAM" id="Phobius"/>
    </source>
</evidence>
<dbReference type="PANTHER" id="PTHR42751">
    <property type="entry name" value="SODIUM/HYDROGEN EXCHANGER FAMILY/TRKA DOMAIN PROTEIN"/>
    <property type="match status" value="1"/>
</dbReference>
<feature type="domain" description="RCK C-terminal" evidence="9">
    <location>
        <begin position="657"/>
        <end position="741"/>
    </location>
</feature>